<evidence type="ECO:0000313" key="13">
    <source>
        <dbReference type="Proteomes" id="UP000184038"/>
    </source>
</evidence>
<keyword evidence="4" id="KW-0597">Phosphoprotein</keyword>
<dbReference type="OrthoDB" id="9813151at2"/>
<evidence type="ECO:0000256" key="7">
    <source>
        <dbReference type="ARBA" id="ARBA00023012"/>
    </source>
</evidence>
<dbReference type="InterPro" id="IPR036890">
    <property type="entry name" value="HATPase_C_sf"/>
</dbReference>
<dbReference type="InterPro" id="IPR003661">
    <property type="entry name" value="HisK_dim/P_dom"/>
</dbReference>
<dbReference type="Gene3D" id="1.10.287.130">
    <property type="match status" value="1"/>
</dbReference>
<dbReference type="EMBL" id="FRCP01000012">
    <property type="protein sequence ID" value="SHM56415.1"/>
    <property type="molecule type" value="Genomic_DNA"/>
</dbReference>
<proteinExistence type="predicted"/>
<dbReference type="RefSeq" id="WP_073287976.1">
    <property type="nucleotide sequence ID" value="NZ_FRCP01000012.1"/>
</dbReference>
<keyword evidence="6 12" id="KW-0418">Kinase</keyword>
<dbReference type="SUPFAM" id="SSF47384">
    <property type="entry name" value="Homodimeric domain of signal transducing histidine kinase"/>
    <property type="match status" value="1"/>
</dbReference>
<comment type="catalytic activity">
    <reaction evidence="1">
        <text>ATP + protein L-histidine = ADP + protein N-phospho-L-histidine.</text>
        <dbReference type="EC" id="2.7.13.3"/>
    </reaction>
</comment>
<reference evidence="12 13" key="1">
    <citation type="submission" date="2016-11" db="EMBL/GenBank/DDBJ databases">
        <authorList>
            <person name="Jaros S."/>
            <person name="Januszkiewicz K."/>
            <person name="Wedrychowicz H."/>
        </authorList>
    </citation>
    <scope>NUCLEOTIDE SEQUENCE [LARGE SCALE GENOMIC DNA]</scope>
    <source>
        <strain evidence="12 13">DSM 15930</strain>
    </source>
</reference>
<dbReference type="SMART" id="SM00304">
    <property type="entry name" value="HAMP"/>
    <property type="match status" value="1"/>
</dbReference>
<feature type="transmembrane region" description="Helical" evidence="9">
    <location>
        <begin position="156"/>
        <end position="178"/>
    </location>
</feature>
<evidence type="ECO:0000256" key="9">
    <source>
        <dbReference type="SAM" id="Phobius"/>
    </source>
</evidence>
<dbReference type="PANTHER" id="PTHR45453:SF1">
    <property type="entry name" value="PHOSPHATE REGULON SENSOR PROTEIN PHOR"/>
    <property type="match status" value="1"/>
</dbReference>
<evidence type="ECO:0000256" key="3">
    <source>
        <dbReference type="ARBA" id="ARBA00012438"/>
    </source>
</evidence>
<dbReference type="SMART" id="SM00387">
    <property type="entry name" value="HATPase_c"/>
    <property type="match status" value="1"/>
</dbReference>
<evidence type="ECO:0000313" key="12">
    <source>
        <dbReference type="EMBL" id="SHM56415.1"/>
    </source>
</evidence>
<dbReference type="GO" id="GO:0006355">
    <property type="term" value="P:regulation of DNA-templated transcription"/>
    <property type="evidence" value="ECO:0007669"/>
    <property type="project" value="InterPro"/>
</dbReference>
<dbReference type="SUPFAM" id="SSF55785">
    <property type="entry name" value="PYP-like sensor domain (PAS domain)"/>
    <property type="match status" value="1"/>
</dbReference>
<dbReference type="InterPro" id="IPR035965">
    <property type="entry name" value="PAS-like_dom_sf"/>
</dbReference>
<dbReference type="Pfam" id="PF00512">
    <property type="entry name" value="HisKA"/>
    <property type="match status" value="1"/>
</dbReference>
<dbReference type="PROSITE" id="PS50885">
    <property type="entry name" value="HAMP"/>
    <property type="match status" value="1"/>
</dbReference>
<dbReference type="CDD" id="cd16922">
    <property type="entry name" value="HATPase_EvgS-ArcB-TorS-like"/>
    <property type="match status" value="1"/>
</dbReference>
<dbReference type="SMART" id="SM00388">
    <property type="entry name" value="HisKA"/>
    <property type="match status" value="1"/>
</dbReference>
<gene>
    <name evidence="12" type="ORF">SAMN02746066_02408</name>
</gene>
<evidence type="ECO:0000259" key="10">
    <source>
        <dbReference type="PROSITE" id="PS50109"/>
    </source>
</evidence>
<keyword evidence="9" id="KW-1133">Transmembrane helix</keyword>
<evidence type="ECO:0000256" key="8">
    <source>
        <dbReference type="ARBA" id="ARBA00023136"/>
    </source>
</evidence>
<keyword evidence="13" id="KW-1185">Reference proteome</keyword>
<dbReference type="Gene3D" id="3.30.565.10">
    <property type="entry name" value="Histidine kinase-like ATPase, C-terminal domain"/>
    <property type="match status" value="1"/>
</dbReference>
<dbReference type="InterPro" id="IPR003660">
    <property type="entry name" value="HAMP_dom"/>
</dbReference>
<dbReference type="InterPro" id="IPR036097">
    <property type="entry name" value="HisK_dim/P_sf"/>
</dbReference>
<keyword evidence="8 9" id="KW-0472">Membrane</keyword>
<sequence>MQKKLMFSYLIIILAAVGISMFASWSKGYNYIGYQREGYHLMQAEMLADIFSEADLESFESFADSYSQKYGVRITIIGKDGTVVADSETTELLENHSTREEVIRALQGEHVSLIRYSQTMDKRYAYSAVPIHKDDFDGVMRISLPVSEFTTLYKNLFGTIMMTVILCMLGATLLAALFTRNLSKPIDDITKAAEGISCGDYETKIYTNDTQQLGRLAEAFNRMSDNLNTSVRALKRRNIEFEAMLKSMASGVIAIDNNDIVMFTNDVFSQMVECNKDKIERQPFYTFMRNAVLFQIITEVRDTKETVMREGTIALADEKMVRVTATPLLKDNNKNLGILLILEDITQIRKLENMRRDFVSNVTHELKTPLTSIRGFVDTLKAGAIKEEQVAARFIDIIDIESERLSSLINDILLLSEIESKEEQVVAPCNMDTVITDVIELLQPKIAHKNVVIVYSPKPDMDYYPANANRMKQLLINLLDNAVKYTEVGTITIQCEKRKNKLVLCVEDTGIGMEEEHLGRIFERFYRVDKGRARKTGGTGLGLSIVKHIVERYNGKIKVESKLNKGTKFTIELPY</sequence>
<dbReference type="PROSITE" id="PS50109">
    <property type="entry name" value="HIS_KIN"/>
    <property type="match status" value="1"/>
</dbReference>
<dbReference type="CDD" id="cd06225">
    <property type="entry name" value="HAMP"/>
    <property type="match status" value="1"/>
</dbReference>
<dbReference type="NCBIfam" id="NF046044">
    <property type="entry name" value="PnpS"/>
    <property type="match status" value="1"/>
</dbReference>
<dbReference type="Pfam" id="PF02518">
    <property type="entry name" value="HATPase_c"/>
    <property type="match status" value="1"/>
</dbReference>
<feature type="domain" description="Histidine kinase" evidence="10">
    <location>
        <begin position="361"/>
        <end position="575"/>
    </location>
</feature>
<dbReference type="InterPro" id="IPR050351">
    <property type="entry name" value="BphY/WalK/GraS-like"/>
</dbReference>
<evidence type="ECO:0000256" key="1">
    <source>
        <dbReference type="ARBA" id="ARBA00000085"/>
    </source>
</evidence>
<dbReference type="InterPro" id="IPR003594">
    <property type="entry name" value="HATPase_dom"/>
</dbReference>
<feature type="domain" description="HAMP" evidence="11">
    <location>
        <begin position="180"/>
        <end position="232"/>
    </location>
</feature>
<evidence type="ECO:0000256" key="6">
    <source>
        <dbReference type="ARBA" id="ARBA00022777"/>
    </source>
</evidence>
<accession>A0A1M7JU11</accession>
<dbReference type="GO" id="GO:0000155">
    <property type="term" value="F:phosphorelay sensor kinase activity"/>
    <property type="evidence" value="ECO:0007669"/>
    <property type="project" value="InterPro"/>
</dbReference>
<dbReference type="GO" id="GO:0005886">
    <property type="term" value="C:plasma membrane"/>
    <property type="evidence" value="ECO:0007669"/>
    <property type="project" value="TreeGrafter"/>
</dbReference>
<dbReference type="FunFam" id="1.10.287.130:FF:000001">
    <property type="entry name" value="Two-component sensor histidine kinase"/>
    <property type="match status" value="1"/>
</dbReference>
<dbReference type="STRING" id="1120996.SAMN02746066_02408"/>
<dbReference type="AlphaFoldDB" id="A0A1M7JU11"/>
<dbReference type="Pfam" id="PF00672">
    <property type="entry name" value="HAMP"/>
    <property type="match status" value="1"/>
</dbReference>
<evidence type="ECO:0000259" key="11">
    <source>
        <dbReference type="PROSITE" id="PS50885"/>
    </source>
</evidence>
<protein>
    <recommendedName>
        <fullName evidence="3">histidine kinase</fullName>
        <ecNumber evidence="3">2.7.13.3</ecNumber>
    </recommendedName>
</protein>
<dbReference type="CDD" id="cd00082">
    <property type="entry name" value="HisKA"/>
    <property type="match status" value="1"/>
</dbReference>
<dbReference type="EC" id="2.7.13.3" evidence="3"/>
<organism evidence="12 13">
    <name type="scientific">Anaerosporobacter mobilis DSM 15930</name>
    <dbReference type="NCBI Taxonomy" id="1120996"/>
    <lineage>
        <taxon>Bacteria</taxon>
        <taxon>Bacillati</taxon>
        <taxon>Bacillota</taxon>
        <taxon>Clostridia</taxon>
        <taxon>Lachnospirales</taxon>
        <taxon>Lachnospiraceae</taxon>
        <taxon>Anaerosporobacter</taxon>
    </lineage>
</organism>
<dbReference type="GO" id="GO:0004721">
    <property type="term" value="F:phosphoprotein phosphatase activity"/>
    <property type="evidence" value="ECO:0007669"/>
    <property type="project" value="TreeGrafter"/>
</dbReference>
<dbReference type="Pfam" id="PF00989">
    <property type="entry name" value="PAS"/>
    <property type="match status" value="1"/>
</dbReference>
<keyword evidence="5" id="KW-0808">Transferase</keyword>
<dbReference type="PANTHER" id="PTHR45453">
    <property type="entry name" value="PHOSPHATE REGULON SENSOR PROTEIN PHOR"/>
    <property type="match status" value="1"/>
</dbReference>
<evidence type="ECO:0000256" key="2">
    <source>
        <dbReference type="ARBA" id="ARBA00004370"/>
    </source>
</evidence>
<dbReference type="SUPFAM" id="SSF158472">
    <property type="entry name" value="HAMP domain-like"/>
    <property type="match status" value="1"/>
</dbReference>
<evidence type="ECO:0000256" key="4">
    <source>
        <dbReference type="ARBA" id="ARBA00022553"/>
    </source>
</evidence>
<dbReference type="PRINTS" id="PR00344">
    <property type="entry name" value="BCTRLSENSOR"/>
</dbReference>
<dbReference type="CDD" id="cd00130">
    <property type="entry name" value="PAS"/>
    <property type="match status" value="1"/>
</dbReference>
<comment type="subcellular location">
    <subcellularLocation>
        <location evidence="2">Membrane</location>
    </subcellularLocation>
</comment>
<dbReference type="FunFam" id="3.30.565.10:FF:000006">
    <property type="entry name" value="Sensor histidine kinase WalK"/>
    <property type="match status" value="1"/>
</dbReference>
<dbReference type="Proteomes" id="UP000184038">
    <property type="component" value="Unassembled WGS sequence"/>
</dbReference>
<dbReference type="SUPFAM" id="SSF55874">
    <property type="entry name" value="ATPase domain of HSP90 chaperone/DNA topoisomerase II/histidine kinase"/>
    <property type="match status" value="1"/>
</dbReference>
<dbReference type="InterPro" id="IPR000014">
    <property type="entry name" value="PAS"/>
</dbReference>
<evidence type="ECO:0000256" key="5">
    <source>
        <dbReference type="ARBA" id="ARBA00022679"/>
    </source>
</evidence>
<dbReference type="InterPro" id="IPR005467">
    <property type="entry name" value="His_kinase_dom"/>
</dbReference>
<name>A0A1M7JU11_9FIRM</name>
<dbReference type="Gene3D" id="6.10.340.10">
    <property type="match status" value="1"/>
</dbReference>
<keyword evidence="7" id="KW-0902">Two-component regulatory system</keyword>
<dbReference type="Gene3D" id="3.30.450.20">
    <property type="entry name" value="PAS domain"/>
    <property type="match status" value="2"/>
</dbReference>
<dbReference type="InterPro" id="IPR004358">
    <property type="entry name" value="Sig_transdc_His_kin-like_C"/>
</dbReference>
<feature type="transmembrane region" description="Helical" evidence="9">
    <location>
        <begin position="6"/>
        <end position="26"/>
    </location>
</feature>
<dbReference type="GO" id="GO:0016036">
    <property type="term" value="P:cellular response to phosphate starvation"/>
    <property type="evidence" value="ECO:0007669"/>
    <property type="project" value="TreeGrafter"/>
</dbReference>
<keyword evidence="9" id="KW-0812">Transmembrane</keyword>
<dbReference type="InterPro" id="IPR013767">
    <property type="entry name" value="PAS_fold"/>
</dbReference>